<dbReference type="PANTHER" id="PTHR38015">
    <property type="entry name" value="BLR6086 PROTEIN"/>
    <property type="match status" value="1"/>
</dbReference>
<dbReference type="SUPFAM" id="SSF48179">
    <property type="entry name" value="6-phosphogluconate dehydrogenase C-terminal domain-like"/>
    <property type="match status" value="1"/>
</dbReference>
<dbReference type="InterPro" id="IPR008927">
    <property type="entry name" value="6-PGluconate_DH-like_C_sf"/>
</dbReference>
<dbReference type="Gene3D" id="1.10.1040.10">
    <property type="entry name" value="N-(1-d-carboxylethyl)-l-norvaline Dehydrogenase, domain 2"/>
    <property type="match status" value="1"/>
</dbReference>
<reference evidence="2" key="1">
    <citation type="submission" date="2023-06" db="EMBL/GenBank/DDBJ databases">
        <title>Conoideocrella luteorostrata (Hypocreales: Clavicipitaceae), a potential biocontrol fungus for elongate hemlock scale in United States Christmas tree production areas.</title>
        <authorList>
            <person name="Barrett H."/>
            <person name="Lovett B."/>
            <person name="Macias A.M."/>
            <person name="Stajich J.E."/>
            <person name="Kasson M.T."/>
        </authorList>
    </citation>
    <scope>NUCLEOTIDE SEQUENCE</scope>
    <source>
        <strain evidence="2">ARSEF 14590</strain>
    </source>
</reference>
<dbReference type="InterPro" id="IPR036188">
    <property type="entry name" value="FAD/NAD-bd_sf"/>
</dbReference>
<evidence type="ECO:0000313" key="2">
    <source>
        <dbReference type="EMBL" id="KAK2594343.1"/>
    </source>
</evidence>
<evidence type="ECO:0000313" key="3">
    <source>
        <dbReference type="Proteomes" id="UP001251528"/>
    </source>
</evidence>
<dbReference type="InterPro" id="IPR051729">
    <property type="entry name" value="Opine/Lysopine_DH"/>
</dbReference>
<dbReference type="Gene3D" id="3.40.50.720">
    <property type="entry name" value="NAD(P)-binding Rossmann-like Domain"/>
    <property type="match status" value="1"/>
</dbReference>
<dbReference type="AlphaFoldDB" id="A0AAJ0FWY4"/>
<proteinExistence type="predicted"/>
<dbReference type="InterPro" id="IPR003421">
    <property type="entry name" value="Opine_DH"/>
</dbReference>
<organism evidence="2 3">
    <name type="scientific">Conoideocrella luteorostrata</name>
    <dbReference type="NCBI Taxonomy" id="1105319"/>
    <lineage>
        <taxon>Eukaryota</taxon>
        <taxon>Fungi</taxon>
        <taxon>Dikarya</taxon>
        <taxon>Ascomycota</taxon>
        <taxon>Pezizomycotina</taxon>
        <taxon>Sordariomycetes</taxon>
        <taxon>Hypocreomycetidae</taxon>
        <taxon>Hypocreales</taxon>
        <taxon>Clavicipitaceae</taxon>
        <taxon>Conoideocrella</taxon>
    </lineage>
</organism>
<dbReference type="EMBL" id="JASWJB010000172">
    <property type="protein sequence ID" value="KAK2594343.1"/>
    <property type="molecule type" value="Genomic_DNA"/>
</dbReference>
<dbReference type="SUPFAM" id="SSF51905">
    <property type="entry name" value="FAD/NAD(P)-binding domain"/>
    <property type="match status" value="1"/>
</dbReference>
<keyword evidence="3" id="KW-1185">Reference proteome</keyword>
<comment type="caution">
    <text evidence="2">The sequence shown here is derived from an EMBL/GenBank/DDBJ whole genome shotgun (WGS) entry which is preliminary data.</text>
</comment>
<feature type="domain" description="Opine dehydrogenase" evidence="1">
    <location>
        <begin position="176"/>
        <end position="318"/>
    </location>
</feature>
<dbReference type="Proteomes" id="UP001251528">
    <property type="component" value="Unassembled WGS sequence"/>
</dbReference>
<dbReference type="PANTHER" id="PTHR38015:SF1">
    <property type="entry name" value="OPINE DEHYDROGENASE DOMAIN-CONTAINING PROTEIN"/>
    <property type="match status" value="1"/>
</dbReference>
<protein>
    <recommendedName>
        <fullName evidence="1">Opine dehydrogenase domain-containing protein</fullName>
    </recommendedName>
</protein>
<sequence length="367" mass="39358">MKSIGIIGAGHAGCALAFYIAERGNHVILLTMAGHPGNTPKLMNNNGYLDATGTFTGRVPVRIGHGFSNFTESVILVAIPSTGIDQLLDELAQHDLSNTVLIFIAGNSAAIKAHMATNAKSIMETATSPYSSRINADGSVSVRGIKKRLKLSVLRPGIGGQDMKEVEALFPMPVEWCSSVLETFLSGVNGVVHVPTALMNLGWMETTNGDFYFYRQGMSSGVCSVIEALDRERLAVAAAYNVRVKSVVETYNSNYGTNETTIRDFAKKTVAHNSTKGAQKRFLDQDVPYWLVLCSELGLRAGVPTASIDSVILLASILTGKDYRTTGNTLKSLGLDSASVKEVITAFQGGSMSEFLAQAKPWRMGVL</sequence>
<dbReference type="Pfam" id="PF02317">
    <property type="entry name" value="Octopine_DH"/>
    <property type="match status" value="1"/>
</dbReference>
<name>A0AAJ0FWY4_9HYPO</name>
<dbReference type="InterPro" id="IPR013328">
    <property type="entry name" value="6PGD_dom2"/>
</dbReference>
<gene>
    <name evidence="2" type="ORF">QQS21_007944</name>
</gene>
<accession>A0AAJ0FWY4</accession>
<evidence type="ECO:0000259" key="1">
    <source>
        <dbReference type="Pfam" id="PF02317"/>
    </source>
</evidence>
<dbReference type="GO" id="GO:0016491">
    <property type="term" value="F:oxidoreductase activity"/>
    <property type="evidence" value="ECO:0007669"/>
    <property type="project" value="InterPro"/>
</dbReference>